<keyword evidence="4" id="KW-1185">Reference proteome</keyword>
<dbReference type="GeneID" id="76153178"/>
<evidence type="ECO:0000256" key="1">
    <source>
        <dbReference type="SAM" id="MobiDB-lite"/>
    </source>
</evidence>
<dbReference type="InterPro" id="IPR001138">
    <property type="entry name" value="Zn2Cys6_DnaBD"/>
</dbReference>
<dbReference type="EMBL" id="JAIHNG010000176">
    <property type="protein sequence ID" value="KAI5948941.1"/>
    <property type="molecule type" value="Genomic_DNA"/>
</dbReference>
<protein>
    <recommendedName>
        <fullName evidence="2">Zn(2)-C6 fungal-type domain-containing protein</fullName>
    </recommendedName>
</protein>
<dbReference type="PROSITE" id="PS00463">
    <property type="entry name" value="ZN2_CY6_FUNGAL_1"/>
    <property type="match status" value="1"/>
</dbReference>
<feature type="domain" description="Zn(2)-C6 fungal-type" evidence="2">
    <location>
        <begin position="85"/>
        <end position="115"/>
    </location>
</feature>
<dbReference type="Gene3D" id="4.10.240.10">
    <property type="entry name" value="Zn(2)-C6 fungal-type DNA-binding domain"/>
    <property type="match status" value="1"/>
</dbReference>
<dbReference type="PANTHER" id="PTHR47657:SF7">
    <property type="entry name" value="STEROL REGULATORY ELEMENT-BINDING PROTEIN ECM22"/>
    <property type="match status" value="1"/>
</dbReference>
<feature type="compositionally biased region" description="Polar residues" evidence="1">
    <location>
        <begin position="200"/>
        <end position="229"/>
    </location>
</feature>
<feature type="compositionally biased region" description="Polar residues" evidence="1">
    <location>
        <begin position="16"/>
        <end position="25"/>
    </location>
</feature>
<reference evidence="3 4" key="1">
    <citation type="journal article" date="2022" name="DNA Res.">
        <title>Genome analysis of five recently described species of the CUG-Ser clade uncovers Candida theae as a new hybrid lineage with pathogenic potential in the Candida parapsilosis species complex.</title>
        <authorList>
            <person name="Mixao V."/>
            <person name="Del Olmo V."/>
            <person name="Hegedusova E."/>
            <person name="Saus E."/>
            <person name="Pryszcz L."/>
            <person name="Cillingova A."/>
            <person name="Nosek J."/>
            <person name="Gabaldon T."/>
        </authorList>
    </citation>
    <scope>NUCLEOTIDE SEQUENCE [LARGE SCALE GENOMIC DNA]</scope>
    <source>
        <strain evidence="3 4">CBS 12239</strain>
    </source>
</reference>
<dbReference type="AlphaFoldDB" id="A0AAD5FWI2"/>
<feature type="compositionally biased region" description="Polar residues" evidence="1">
    <location>
        <begin position="33"/>
        <end position="66"/>
    </location>
</feature>
<evidence type="ECO:0000313" key="3">
    <source>
        <dbReference type="EMBL" id="KAI5948941.1"/>
    </source>
</evidence>
<dbReference type="PANTHER" id="PTHR47657">
    <property type="entry name" value="STEROL REGULATORY ELEMENT-BINDING PROTEIN ECM22"/>
    <property type="match status" value="1"/>
</dbReference>
<proteinExistence type="predicted"/>
<sequence length="819" mass="93025">MTLDSTSIKDRKSIPNVENNASSDQSADRDAETSATTKSRKTLNPTSKSTPVSSKDLPTSETSTATKAALQDKQKRRKHKNSKLGCPNCKQRRVKCSEDLPSCKNCIKHKVECGYLHYTKEEIEELKQAKLERQQMVDASRSGTKLESEEVEHQPESGFGSKDGSPLVKSNSPSAIRDNKQKRTANKTRISKPKDARTSAKATQRAASKRNQSRDTISTTNPASSTFQSNDKEQSQDTLTNKTQVNGSVVVQNFDDLLGNDSGTGNSIIYPVYRMHQNHSEEHHFNIDHTEFSGKKTDLLNLPTTPTSFVPGTALPGAVHRPTSFSVSRFANHVNYAKESEQLYVRENSDIMHGEMDLERVRYVYWNWLRSCVYQGALHPLRFYCLLNICANYLISNCFEDSNKQLGAGATNSPIERGKELAHMRQTCLVKTIHYYDQVIKRLRTMLASNNPNPDTTCTISYLLGLTSMYDPERSSYSTNCYREGLFGMLEHFNSLSGPRDPPLVVKVQLKLMTNIMMTGNLPAYGPVLLADARQMLIAYGDIIFSICERFANTVAQDDPRFSTCHFLQLKYHQLLQFMSETIDVYYPQINGNMGNMQAQQYILYQMLAKWVIIFPSQLLFPNASQGPVEKVMYLFYKFVKKALFAVFPHVKFFFLRNFDGPTLLDVYASDDYSVYEELLQPSNLKVDISYYNPHIEQLKYVAAFLIRGSTYMSKRFAILYPLLMRFIAMHDFQGSDINEWRKTVQNFAALREDFREKMQVSEMNLNSLTHGYIQRSNYPMVGSEIGHHNISNDLLVDFSTLLPSGLLAGDYDPALDRV</sequence>
<evidence type="ECO:0000259" key="2">
    <source>
        <dbReference type="PROSITE" id="PS50048"/>
    </source>
</evidence>
<feature type="region of interest" description="Disordered" evidence="1">
    <location>
        <begin position="133"/>
        <end position="241"/>
    </location>
</feature>
<dbReference type="SMART" id="SM00066">
    <property type="entry name" value="GAL4"/>
    <property type="match status" value="1"/>
</dbReference>
<organism evidence="3 4">
    <name type="scientific">Candida theae</name>
    <dbReference type="NCBI Taxonomy" id="1198502"/>
    <lineage>
        <taxon>Eukaryota</taxon>
        <taxon>Fungi</taxon>
        <taxon>Dikarya</taxon>
        <taxon>Ascomycota</taxon>
        <taxon>Saccharomycotina</taxon>
        <taxon>Pichiomycetes</taxon>
        <taxon>Debaryomycetaceae</taxon>
        <taxon>Candida/Lodderomyces clade</taxon>
        <taxon>Candida</taxon>
    </lineage>
</organism>
<dbReference type="InterPro" id="IPR052400">
    <property type="entry name" value="Zn2-C6_fungal_TF"/>
</dbReference>
<feature type="compositionally biased region" description="Basic residues" evidence="1">
    <location>
        <begin position="180"/>
        <end position="191"/>
    </location>
</feature>
<comment type="caution">
    <text evidence="3">The sequence shown here is derived from an EMBL/GenBank/DDBJ whole genome shotgun (WGS) entry which is preliminary data.</text>
</comment>
<dbReference type="SUPFAM" id="SSF57701">
    <property type="entry name" value="Zn2/Cys6 DNA-binding domain"/>
    <property type="match status" value="1"/>
</dbReference>
<dbReference type="GO" id="GO:0000981">
    <property type="term" value="F:DNA-binding transcription factor activity, RNA polymerase II-specific"/>
    <property type="evidence" value="ECO:0007669"/>
    <property type="project" value="InterPro"/>
</dbReference>
<evidence type="ECO:0000313" key="4">
    <source>
        <dbReference type="Proteomes" id="UP001204833"/>
    </source>
</evidence>
<dbReference type="PROSITE" id="PS50048">
    <property type="entry name" value="ZN2_CY6_FUNGAL_2"/>
    <property type="match status" value="1"/>
</dbReference>
<dbReference type="GO" id="GO:0008270">
    <property type="term" value="F:zinc ion binding"/>
    <property type="evidence" value="ECO:0007669"/>
    <property type="project" value="InterPro"/>
</dbReference>
<name>A0AAD5FWI2_9ASCO</name>
<dbReference type="Proteomes" id="UP001204833">
    <property type="component" value="Unassembled WGS sequence"/>
</dbReference>
<dbReference type="Pfam" id="PF00172">
    <property type="entry name" value="Zn_clus"/>
    <property type="match status" value="1"/>
</dbReference>
<dbReference type="InterPro" id="IPR036864">
    <property type="entry name" value="Zn2-C6_fun-type_DNA-bd_sf"/>
</dbReference>
<feature type="compositionally biased region" description="Basic and acidic residues" evidence="1">
    <location>
        <begin position="144"/>
        <end position="155"/>
    </location>
</feature>
<gene>
    <name evidence="3" type="ORF">KGF57_005134</name>
</gene>
<dbReference type="CDD" id="cd00067">
    <property type="entry name" value="GAL4"/>
    <property type="match status" value="1"/>
</dbReference>
<dbReference type="RefSeq" id="XP_051606451.1">
    <property type="nucleotide sequence ID" value="XM_051754718.1"/>
</dbReference>
<accession>A0AAD5FWI2</accession>
<feature type="region of interest" description="Disordered" evidence="1">
    <location>
        <begin position="1"/>
        <end position="88"/>
    </location>
</feature>